<accession>W7ILT8</accession>
<evidence type="ECO:0000313" key="2">
    <source>
        <dbReference type="EMBL" id="EWC61870.1"/>
    </source>
</evidence>
<reference evidence="2 3" key="1">
    <citation type="journal article" date="2014" name="Genome Announc.">
        <title>Draft Genome Sequence of the Antitrypanosomally Active Sponge-Associated Bacterium Actinokineospora sp. Strain EG49.</title>
        <authorList>
            <person name="Harjes J."/>
            <person name="Ryu T."/>
            <person name="Abdelmohsen U.R."/>
            <person name="Moitinho-Silva L."/>
            <person name="Horn H."/>
            <person name="Ravasi T."/>
            <person name="Hentschel U."/>
        </authorList>
    </citation>
    <scope>NUCLEOTIDE SEQUENCE [LARGE SCALE GENOMIC DNA]</scope>
    <source>
        <strain evidence="2 3">EG49</strain>
    </source>
</reference>
<comment type="caution">
    <text evidence="2">The sequence shown here is derived from an EMBL/GenBank/DDBJ whole genome shotgun (WGS) entry which is preliminary data.</text>
</comment>
<dbReference type="Proteomes" id="UP000019277">
    <property type="component" value="Unassembled WGS sequence"/>
</dbReference>
<protein>
    <submittedName>
        <fullName evidence="2">Uncharacterized protein</fullName>
    </submittedName>
</protein>
<name>W7ILT8_9PSEU</name>
<dbReference type="EMBL" id="AYXG01000100">
    <property type="protein sequence ID" value="EWC61870.1"/>
    <property type="molecule type" value="Genomic_DNA"/>
</dbReference>
<evidence type="ECO:0000256" key="1">
    <source>
        <dbReference type="SAM" id="MobiDB-lite"/>
    </source>
</evidence>
<organism evidence="2 3">
    <name type="scientific">Actinokineospora spheciospongiae</name>
    <dbReference type="NCBI Taxonomy" id="909613"/>
    <lineage>
        <taxon>Bacteria</taxon>
        <taxon>Bacillati</taxon>
        <taxon>Actinomycetota</taxon>
        <taxon>Actinomycetes</taxon>
        <taxon>Pseudonocardiales</taxon>
        <taxon>Pseudonocardiaceae</taxon>
        <taxon>Actinokineospora</taxon>
    </lineage>
</organism>
<gene>
    <name evidence="2" type="ORF">UO65_2803</name>
</gene>
<feature type="region of interest" description="Disordered" evidence="1">
    <location>
        <begin position="22"/>
        <end position="44"/>
    </location>
</feature>
<evidence type="ECO:0000313" key="3">
    <source>
        <dbReference type="Proteomes" id="UP000019277"/>
    </source>
</evidence>
<dbReference type="STRING" id="909613.UO65_2803"/>
<sequence>MWCRSCLRHPSPRLPLIRGCPTSRPVARDVPPSSEDSFPHLTPL</sequence>
<proteinExistence type="predicted"/>
<keyword evidence="3" id="KW-1185">Reference proteome</keyword>
<dbReference type="AlphaFoldDB" id="W7ILT8"/>